<sequence>MTRVEFQRGALNDLARITDFLMAHDPDNALDRKDELIAALRVLTHAPEIGRRVDVGTRELVVGRGARGYVVRYRYIPRADVAVIVAIRHQRESPRRR</sequence>
<dbReference type="Proteomes" id="UP001606210">
    <property type="component" value="Unassembled WGS sequence"/>
</dbReference>
<keyword evidence="2" id="KW-1277">Toxin-antitoxin system</keyword>
<dbReference type="InterPro" id="IPR051803">
    <property type="entry name" value="TA_system_RelE-like_toxin"/>
</dbReference>
<dbReference type="PANTHER" id="PTHR33755:SF7">
    <property type="entry name" value="TOXIN MODULE OF TOXIN-ANTITOXIN SYSTEM RELE_STBE FAMILY"/>
    <property type="match status" value="1"/>
</dbReference>
<dbReference type="InterPro" id="IPR035093">
    <property type="entry name" value="RelE/ParE_toxin_dom_sf"/>
</dbReference>
<keyword evidence="4" id="KW-1185">Reference proteome</keyword>
<dbReference type="EMBL" id="JBIGHV010000008">
    <property type="protein sequence ID" value="MFG6432539.1"/>
    <property type="molecule type" value="Genomic_DNA"/>
</dbReference>
<dbReference type="Pfam" id="PF05016">
    <property type="entry name" value="ParE_toxin"/>
    <property type="match status" value="1"/>
</dbReference>
<dbReference type="Gene3D" id="3.30.2310.20">
    <property type="entry name" value="RelE-like"/>
    <property type="match status" value="1"/>
</dbReference>
<reference evidence="3 4" key="1">
    <citation type="submission" date="2024-08" db="EMBL/GenBank/DDBJ databases">
        <authorList>
            <person name="Lu H."/>
        </authorList>
    </citation>
    <scope>NUCLEOTIDE SEQUENCE [LARGE SCALE GENOMIC DNA]</scope>
    <source>
        <strain evidence="3 4">LYH14W</strain>
    </source>
</reference>
<accession>A0ABW7F7H9</accession>
<dbReference type="InterPro" id="IPR007712">
    <property type="entry name" value="RelE/ParE_toxin"/>
</dbReference>
<name>A0ABW7F7H9_9BURK</name>
<dbReference type="RefSeq" id="WP_394482475.1">
    <property type="nucleotide sequence ID" value="NZ_JBIGHV010000008.1"/>
</dbReference>
<evidence type="ECO:0000256" key="2">
    <source>
        <dbReference type="ARBA" id="ARBA00022649"/>
    </source>
</evidence>
<dbReference type="PANTHER" id="PTHR33755">
    <property type="entry name" value="TOXIN PARE1-RELATED"/>
    <property type="match status" value="1"/>
</dbReference>
<proteinExistence type="inferred from homology"/>
<comment type="caution">
    <text evidence="3">The sequence shown here is derived from an EMBL/GenBank/DDBJ whole genome shotgun (WGS) entry which is preliminary data.</text>
</comment>
<protein>
    <submittedName>
        <fullName evidence="3">Type II toxin-antitoxin system RelE/ParE family toxin</fullName>
    </submittedName>
</protein>
<organism evidence="3 4">
    <name type="scientific">Pelomonas parva</name>
    <dbReference type="NCBI Taxonomy" id="3299032"/>
    <lineage>
        <taxon>Bacteria</taxon>
        <taxon>Pseudomonadati</taxon>
        <taxon>Pseudomonadota</taxon>
        <taxon>Betaproteobacteria</taxon>
        <taxon>Burkholderiales</taxon>
        <taxon>Sphaerotilaceae</taxon>
        <taxon>Roseateles</taxon>
    </lineage>
</organism>
<evidence type="ECO:0000313" key="4">
    <source>
        <dbReference type="Proteomes" id="UP001606210"/>
    </source>
</evidence>
<comment type="similarity">
    <text evidence="1">Belongs to the RelE toxin family.</text>
</comment>
<gene>
    <name evidence="3" type="ORF">ACG00Y_21650</name>
</gene>
<evidence type="ECO:0000313" key="3">
    <source>
        <dbReference type="EMBL" id="MFG6432539.1"/>
    </source>
</evidence>
<evidence type="ECO:0000256" key="1">
    <source>
        <dbReference type="ARBA" id="ARBA00006226"/>
    </source>
</evidence>